<dbReference type="Proteomes" id="UP000051461">
    <property type="component" value="Unassembled WGS sequence"/>
</dbReference>
<dbReference type="InterPro" id="IPR050902">
    <property type="entry name" value="ABC_Transporter_SBP"/>
</dbReference>
<dbReference type="SUPFAM" id="SSF53807">
    <property type="entry name" value="Helical backbone' metal receptor"/>
    <property type="match status" value="1"/>
</dbReference>
<dbReference type="PROSITE" id="PS50983">
    <property type="entry name" value="FE_B12_PBP"/>
    <property type="match status" value="1"/>
</dbReference>
<evidence type="ECO:0000259" key="2">
    <source>
        <dbReference type="PROSITE" id="PS50983"/>
    </source>
</evidence>
<dbReference type="InterPro" id="IPR002491">
    <property type="entry name" value="ABC_transptr_periplasmic_BD"/>
</dbReference>
<dbReference type="Pfam" id="PF01497">
    <property type="entry name" value="Peripla_BP_2"/>
    <property type="match status" value="1"/>
</dbReference>
<dbReference type="AlphaFoldDB" id="A0A0R1H7J6"/>
<proteinExistence type="inferred from homology"/>
<feature type="domain" description="Fe/B12 periplasmic-binding" evidence="2">
    <location>
        <begin position="29"/>
        <end position="305"/>
    </location>
</feature>
<accession>A0A0R1H7J6</accession>
<dbReference type="Gene3D" id="3.40.50.1980">
    <property type="entry name" value="Nitrogenase molybdenum iron protein domain"/>
    <property type="match status" value="2"/>
</dbReference>
<dbReference type="PANTHER" id="PTHR30535:SF34">
    <property type="entry name" value="MOLYBDATE-BINDING PROTEIN MOLA"/>
    <property type="match status" value="1"/>
</dbReference>
<comment type="caution">
    <text evidence="3">The sequence shown here is derived from an EMBL/GenBank/DDBJ whole genome shotgun (WGS) entry which is preliminary data.</text>
</comment>
<dbReference type="PATRIC" id="fig|1423726.3.peg.2329"/>
<dbReference type="STRING" id="1423726.FC07_GL002243"/>
<dbReference type="EMBL" id="AZDA01000034">
    <property type="protein sequence ID" value="KRK39841.1"/>
    <property type="molecule type" value="Genomic_DNA"/>
</dbReference>
<name>A0A0R1H7J6_9LACO</name>
<dbReference type="OrthoDB" id="9816357at2"/>
<evidence type="ECO:0000313" key="3">
    <source>
        <dbReference type="EMBL" id="KRK39841.1"/>
    </source>
</evidence>
<protein>
    <recommendedName>
        <fullName evidence="2">Fe/B12 periplasmic-binding domain-containing protein</fullName>
    </recommendedName>
</protein>
<evidence type="ECO:0000256" key="1">
    <source>
        <dbReference type="ARBA" id="ARBA00008814"/>
    </source>
</evidence>
<organism evidence="3 4">
    <name type="scientific">Loigolactobacillus bifermentans DSM 20003</name>
    <dbReference type="NCBI Taxonomy" id="1423726"/>
    <lineage>
        <taxon>Bacteria</taxon>
        <taxon>Bacillati</taxon>
        <taxon>Bacillota</taxon>
        <taxon>Bacilli</taxon>
        <taxon>Lactobacillales</taxon>
        <taxon>Lactobacillaceae</taxon>
        <taxon>Loigolactobacillus</taxon>
    </lineage>
</organism>
<gene>
    <name evidence="3" type="ORF">FC07_GL002243</name>
</gene>
<sequence>MSEIGKHDDVITVRDEAGDLVAVPRQIQRIVVIGALPLPAVLTVCFNAADKIVGMPKASMIAAKNGLLGELYPDILKADTGFDENGVMNIAKVQQLKPDVVFYNADHTQQKADLLAAGLIPVGISSSNWHYDAIKTLDEQVSLLAKLFPENNKAKIVNDYSLKAYEQVQKRVEAVADQREKIFFLFRYDAKTLATSGAMFFGQYWSDAIGAINVGHMLEHDNATTVTMAQINRWNPAKILITNFTAAEPADLYHNTIGDYDWRHVAAIENHEVYKMPLGVYRSYTPGIDTPLTLLWLAKTVYPDLFKDIDMTVETKNYYQKVFQITLTDSQVQKMFNPTAAASAY</sequence>
<dbReference type="PANTHER" id="PTHR30535">
    <property type="entry name" value="VITAMIN B12-BINDING PROTEIN"/>
    <property type="match status" value="1"/>
</dbReference>
<comment type="similarity">
    <text evidence="1">Belongs to the bacterial solute-binding protein 8 family.</text>
</comment>
<dbReference type="Gene3D" id="1.20.58.2180">
    <property type="match status" value="1"/>
</dbReference>
<reference evidence="3 4" key="1">
    <citation type="journal article" date="2015" name="Genome Announc.">
        <title>Expanding the biotechnology potential of lactobacilli through comparative genomics of 213 strains and associated genera.</title>
        <authorList>
            <person name="Sun Z."/>
            <person name="Harris H.M."/>
            <person name="McCann A."/>
            <person name="Guo C."/>
            <person name="Argimon S."/>
            <person name="Zhang W."/>
            <person name="Yang X."/>
            <person name="Jeffery I.B."/>
            <person name="Cooney J.C."/>
            <person name="Kagawa T.F."/>
            <person name="Liu W."/>
            <person name="Song Y."/>
            <person name="Salvetti E."/>
            <person name="Wrobel A."/>
            <person name="Rasinkangas P."/>
            <person name="Parkhill J."/>
            <person name="Rea M.C."/>
            <person name="O'Sullivan O."/>
            <person name="Ritari J."/>
            <person name="Douillard F.P."/>
            <person name="Paul Ross R."/>
            <person name="Yang R."/>
            <person name="Briner A.E."/>
            <person name="Felis G.E."/>
            <person name="de Vos W.M."/>
            <person name="Barrangou R."/>
            <person name="Klaenhammer T.R."/>
            <person name="Caufield P.W."/>
            <person name="Cui Y."/>
            <person name="Zhang H."/>
            <person name="O'Toole P.W."/>
        </authorList>
    </citation>
    <scope>NUCLEOTIDE SEQUENCE [LARGE SCALE GENOMIC DNA]</scope>
    <source>
        <strain evidence="3 4">DSM 20003</strain>
    </source>
</reference>
<dbReference type="RefSeq" id="WP_057904106.1">
    <property type="nucleotide sequence ID" value="NZ_AZDA01000034.1"/>
</dbReference>
<evidence type="ECO:0000313" key="4">
    <source>
        <dbReference type="Proteomes" id="UP000051461"/>
    </source>
</evidence>
<keyword evidence="4" id="KW-1185">Reference proteome</keyword>